<feature type="transmembrane region" description="Helical" evidence="1">
    <location>
        <begin position="12"/>
        <end position="30"/>
    </location>
</feature>
<keyword evidence="4" id="KW-1185">Reference proteome</keyword>
<dbReference type="GO" id="GO:0016491">
    <property type="term" value="F:oxidoreductase activity"/>
    <property type="evidence" value="ECO:0007669"/>
    <property type="project" value="InterPro"/>
</dbReference>
<dbReference type="PANTHER" id="PTHR36124:SF1">
    <property type="entry name" value="ER-BOUND OXYGENASE MPAB_MPAB'_RUBBER OXYGENASE CATALYTIC DOMAIN-CONTAINING PROTEIN"/>
    <property type="match status" value="1"/>
</dbReference>
<evidence type="ECO:0000313" key="3">
    <source>
        <dbReference type="EMBL" id="KNC97101.1"/>
    </source>
</evidence>
<name>A0A0L0H848_SPIPD</name>
<evidence type="ECO:0000313" key="4">
    <source>
        <dbReference type="Proteomes" id="UP000053201"/>
    </source>
</evidence>
<dbReference type="eggNOG" id="ENOG502S1KN">
    <property type="taxonomic scope" value="Eukaryota"/>
</dbReference>
<dbReference type="AlphaFoldDB" id="A0A0L0H848"/>
<keyword evidence="1" id="KW-1133">Transmembrane helix</keyword>
<dbReference type="VEuPathDB" id="FungiDB:SPPG_07495"/>
<dbReference type="Pfam" id="PF09995">
    <property type="entry name" value="MPAB_Lcp_cat"/>
    <property type="match status" value="1"/>
</dbReference>
<gene>
    <name evidence="3" type="ORF">SPPG_07495</name>
</gene>
<dbReference type="InterPro" id="IPR046366">
    <property type="entry name" value="MPAB"/>
</dbReference>
<feature type="domain" description="ER-bound oxygenase mpaB/mpaB'/Rubber oxygenase catalytic" evidence="2">
    <location>
        <begin position="137"/>
        <end position="258"/>
    </location>
</feature>
<dbReference type="STRING" id="645134.A0A0L0H848"/>
<dbReference type="PANTHER" id="PTHR36124">
    <property type="match status" value="1"/>
</dbReference>
<dbReference type="Proteomes" id="UP000053201">
    <property type="component" value="Unassembled WGS sequence"/>
</dbReference>
<evidence type="ECO:0000259" key="2">
    <source>
        <dbReference type="Pfam" id="PF09995"/>
    </source>
</evidence>
<keyword evidence="1" id="KW-0472">Membrane</keyword>
<dbReference type="GeneID" id="27690706"/>
<keyword evidence="1" id="KW-0812">Transmembrane</keyword>
<reference evidence="3 4" key="1">
    <citation type="submission" date="2009-08" db="EMBL/GenBank/DDBJ databases">
        <title>The Genome Sequence of Spizellomyces punctatus strain DAOM BR117.</title>
        <authorList>
            <consortium name="The Broad Institute Genome Sequencing Platform"/>
            <person name="Russ C."/>
            <person name="Cuomo C."/>
            <person name="Shea T."/>
            <person name="Young S.K."/>
            <person name="Zeng Q."/>
            <person name="Koehrsen M."/>
            <person name="Haas B."/>
            <person name="Borodovsky M."/>
            <person name="Guigo R."/>
            <person name="Alvarado L."/>
            <person name="Berlin A."/>
            <person name="Bochicchio J."/>
            <person name="Borenstein D."/>
            <person name="Chapman S."/>
            <person name="Chen Z."/>
            <person name="Engels R."/>
            <person name="Freedman E."/>
            <person name="Gellesch M."/>
            <person name="Goldberg J."/>
            <person name="Griggs A."/>
            <person name="Gujja S."/>
            <person name="Heiman D."/>
            <person name="Hepburn T."/>
            <person name="Howarth C."/>
            <person name="Jen D."/>
            <person name="Larson L."/>
            <person name="Lewis B."/>
            <person name="Mehta T."/>
            <person name="Park D."/>
            <person name="Pearson M."/>
            <person name="Roberts A."/>
            <person name="Saif S."/>
            <person name="Shenoy N."/>
            <person name="Sisk P."/>
            <person name="Stolte C."/>
            <person name="Sykes S."/>
            <person name="Thomson T."/>
            <person name="Walk T."/>
            <person name="White J."/>
            <person name="Yandava C."/>
            <person name="Burger G."/>
            <person name="Gray M.W."/>
            <person name="Holland P.W.H."/>
            <person name="King N."/>
            <person name="Lang F.B.F."/>
            <person name="Roger A.J."/>
            <person name="Ruiz-Trillo I."/>
            <person name="Lander E."/>
            <person name="Nusbaum C."/>
        </authorList>
    </citation>
    <scope>NUCLEOTIDE SEQUENCE [LARGE SCALE GENOMIC DNA]</scope>
    <source>
        <strain evidence="3 4">DAOM BR117</strain>
    </source>
</reference>
<accession>A0A0L0H848</accession>
<sequence length="348" mass="40435">MMAVSSGFLGRLALTLTLYITSVRLIRLYIVRKHLRTLKVVPPEKRDIKWAHQGLSFFANRDLPFLSQIALEFALFRTYGVEANKLLIATGELVHRCPRRYDDTELLIREFTENILDTDRAVLALKRMNYLHGKYTIDNTDFVYTLALFITQPATWVSKYGWRGLDEVEKEATYRYWTQIGIKMGLQHMPHSYNEMERLVEEYETKYMHPLPRNVILANATFKLFLNRYPRFLQPVIRPALHSLCDKRLRVAMGFPEPNPIYKSFVRGIAKLHGIFVGWLMLPRIRVSRRTPLGMSEGRYFPQWDLNGTGVYKGGYKIEDLGPEKYVGDSGLGAICVENNESYGWPDL</sequence>
<dbReference type="RefSeq" id="XP_016605141.1">
    <property type="nucleotide sequence ID" value="XM_016755659.1"/>
</dbReference>
<protein>
    <recommendedName>
        <fullName evidence="2">ER-bound oxygenase mpaB/mpaB'/Rubber oxygenase catalytic domain-containing protein</fullName>
    </recommendedName>
</protein>
<dbReference type="InterPro" id="IPR018713">
    <property type="entry name" value="MPAB/Lcp_cat_dom"/>
</dbReference>
<dbReference type="OMA" id="TLGRHMG"/>
<evidence type="ECO:0000256" key="1">
    <source>
        <dbReference type="SAM" id="Phobius"/>
    </source>
</evidence>
<dbReference type="EMBL" id="KQ257465">
    <property type="protein sequence ID" value="KNC97101.1"/>
    <property type="molecule type" value="Genomic_DNA"/>
</dbReference>
<dbReference type="InParanoid" id="A0A0L0H848"/>
<proteinExistence type="predicted"/>
<dbReference type="OrthoDB" id="545169at2759"/>
<organism evidence="3 4">
    <name type="scientific">Spizellomyces punctatus (strain DAOM BR117)</name>
    <dbReference type="NCBI Taxonomy" id="645134"/>
    <lineage>
        <taxon>Eukaryota</taxon>
        <taxon>Fungi</taxon>
        <taxon>Fungi incertae sedis</taxon>
        <taxon>Chytridiomycota</taxon>
        <taxon>Chytridiomycota incertae sedis</taxon>
        <taxon>Chytridiomycetes</taxon>
        <taxon>Spizellomycetales</taxon>
        <taxon>Spizellomycetaceae</taxon>
        <taxon>Spizellomyces</taxon>
    </lineage>
</organism>